<evidence type="ECO:0000313" key="5">
    <source>
        <dbReference type="Proteomes" id="UP000623129"/>
    </source>
</evidence>
<gene>
    <name evidence="4" type="ORF">FCM35_KLT22004</name>
</gene>
<comment type="caution">
    <text evidence="4">The sequence shown here is derived from an EMBL/GenBank/DDBJ whole genome shotgun (WGS) entry which is preliminary data.</text>
</comment>
<evidence type="ECO:0000259" key="3">
    <source>
        <dbReference type="Pfam" id="PF08271"/>
    </source>
</evidence>
<evidence type="ECO:0000313" key="4">
    <source>
        <dbReference type="EMBL" id="KAF3320394.1"/>
    </source>
</evidence>
<protein>
    <submittedName>
        <fullName evidence="4">Transcription initiation factor IIB</fullName>
    </submittedName>
</protein>
<dbReference type="OrthoDB" id="25790at2759"/>
<evidence type="ECO:0000256" key="2">
    <source>
        <dbReference type="ARBA" id="ARBA00023163"/>
    </source>
</evidence>
<dbReference type="AlphaFoldDB" id="A0A833QE86"/>
<sequence length="104" mass="10980">MNTAPIASARQWWCFDHSAGDTICTECGLVLEACSIEETSEWRTFANESNDNDPVRVGGPINPLLSDSGLSTVIAKPSGVRSEPPINVTPSSVACRIGCLVMAG</sequence>
<organism evidence="4 5">
    <name type="scientific">Carex littledalei</name>
    <dbReference type="NCBI Taxonomy" id="544730"/>
    <lineage>
        <taxon>Eukaryota</taxon>
        <taxon>Viridiplantae</taxon>
        <taxon>Streptophyta</taxon>
        <taxon>Embryophyta</taxon>
        <taxon>Tracheophyta</taxon>
        <taxon>Spermatophyta</taxon>
        <taxon>Magnoliopsida</taxon>
        <taxon>Liliopsida</taxon>
        <taxon>Poales</taxon>
        <taxon>Cyperaceae</taxon>
        <taxon>Cyperoideae</taxon>
        <taxon>Cariceae</taxon>
        <taxon>Carex</taxon>
        <taxon>Carex subgen. Euthyceras</taxon>
    </lineage>
</organism>
<keyword evidence="2" id="KW-0804">Transcription</keyword>
<dbReference type="Proteomes" id="UP000623129">
    <property type="component" value="Unassembled WGS sequence"/>
</dbReference>
<evidence type="ECO:0000256" key="1">
    <source>
        <dbReference type="ARBA" id="ARBA00023015"/>
    </source>
</evidence>
<dbReference type="GO" id="GO:0070897">
    <property type="term" value="P:transcription preinitiation complex assembly"/>
    <property type="evidence" value="ECO:0007669"/>
    <property type="project" value="InterPro"/>
</dbReference>
<reference evidence="4" key="1">
    <citation type="submission" date="2020-01" db="EMBL/GenBank/DDBJ databases">
        <title>Genome sequence of Kobresia littledalei, the first chromosome-level genome in the family Cyperaceae.</title>
        <authorList>
            <person name="Qu G."/>
        </authorList>
    </citation>
    <scope>NUCLEOTIDE SEQUENCE</scope>
    <source>
        <strain evidence="4">C.B.Clarke</strain>
        <tissue evidence="4">Leaf</tissue>
    </source>
</reference>
<dbReference type="InterPro" id="IPR000812">
    <property type="entry name" value="TFIIB"/>
</dbReference>
<dbReference type="SUPFAM" id="SSF57783">
    <property type="entry name" value="Zinc beta-ribbon"/>
    <property type="match status" value="1"/>
</dbReference>
<accession>A0A833QE86</accession>
<dbReference type="Gene3D" id="1.10.472.170">
    <property type="match status" value="1"/>
</dbReference>
<proteinExistence type="predicted"/>
<dbReference type="EMBL" id="SWLB01000048">
    <property type="protein sequence ID" value="KAF3320394.1"/>
    <property type="molecule type" value="Genomic_DNA"/>
</dbReference>
<feature type="domain" description="TFIIB-type" evidence="3">
    <location>
        <begin position="15"/>
        <end position="45"/>
    </location>
</feature>
<keyword evidence="1" id="KW-0805">Transcription regulation</keyword>
<name>A0A833QE86_9POAL</name>
<dbReference type="InterPro" id="IPR013137">
    <property type="entry name" value="Znf_TFIIB"/>
</dbReference>
<keyword evidence="5" id="KW-1185">Reference proteome</keyword>
<dbReference type="PRINTS" id="PR00685">
    <property type="entry name" value="TIFACTORIIB"/>
</dbReference>
<dbReference type="Pfam" id="PF08271">
    <property type="entry name" value="Zn_Ribbon_TF"/>
    <property type="match status" value="1"/>
</dbReference>